<reference evidence="2" key="1">
    <citation type="journal article" date="2023" name="Mol. Phylogenet. Evol.">
        <title>Genome-scale phylogeny and comparative genomics of the fungal order Sordariales.</title>
        <authorList>
            <person name="Hensen N."/>
            <person name="Bonometti L."/>
            <person name="Westerberg I."/>
            <person name="Brannstrom I.O."/>
            <person name="Guillou S."/>
            <person name="Cros-Aarteil S."/>
            <person name="Calhoun S."/>
            <person name="Haridas S."/>
            <person name="Kuo A."/>
            <person name="Mondo S."/>
            <person name="Pangilinan J."/>
            <person name="Riley R."/>
            <person name="LaButti K."/>
            <person name="Andreopoulos B."/>
            <person name="Lipzen A."/>
            <person name="Chen C."/>
            <person name="Yan M."/>
            <person name="Daum C."/>
            <person name="Ng V."/>
            <person name="Clum A."/>
            <person name="Steindorff A."/>
            <person name="Ohm R.A."/>
            <person name="Martin F."/>
            <person name="Silar P."/>
            <person name="Natvig D.O."/>
            <person name="Lalanne C."/>
            <person name="Gautier V."/>
            <person name="Ament-Velasquez S.L."/>
            <person name="Kruys A."/>
            <person name="Hutchinson M.I."/>
            <person name="Powell A.J."/>
            <person name="Barry K."/>
            <person name="Miller A.N."/>
            <person name="Grigoriev I.V."/>
            <person name="Debuchy R."/>
            <person name="Gladieux P."/>
            <person name="Hiltunen Thoren M."/>
            <person name="Johannesson H."/>
        </authorList>
    </citation>
    <scope>NUCLEOTIDE SEQUENCE</scope>
    <source>
        <strain evidence="2">CBS 141.50</strain>
    </source>
</reference>
<evidence type="ECO:0000313" key="3">
    <source>
        <dbReference type="Proteomes" id="UP001302676"/>
    </source>
</evidence>
<comment type="caution">
    <text evidence="2">The sequence shown here is derived from an EMBL/GenBank/DDBJ whole genome shotgun (WGS) entry which is preliminary data.</text>
</comment>
<gene>
    <name evidence="2" type="ORF">C8A04DRAFT_14261</name>
</gene>
<dbReference type="Pfam" id="PF10346">
    <property type="entry name" value="Con-6"/>
    <property type="match status" value="2"/>
</dbReference>
<dbReference type="InterPro" id="IPR018824">
    <property type="entry name" value="Conidiation-specific_6"/>
</dbReference>
<accession>A0AAN6UYN0</accession>
<dbReference type="InterPro" id="IPR052670">
    <property type="entry name" value="UPF0654_domain"/>
</dbReference>
<dbReference type="RefSeq" id="XP_062634577.1">
    <property type="nucleotide sequence ID" value="XM_062778026.1"/>
</dbReference>
<feature type="compositionally biased region" description="Basic and acidic residues" evidence="1">
    <location>
        <begin position="19"/>
        <end position="32"/>
    </location>
</feature>
<dbReference type="GeneID" id="87814639"/>
<dbReference type="AlphaFoldDB" id="A0AAN6UYN0"/>
<dbReference type="GO" id="GO:0005737">
    <property type="term" value="C:cytoplasm"/>
    <property type="evidence" value="ECO:0007669"/>
    <property type="project" value="TreeGrafter"/>
</dbReference>
<name>A0AAN6UYN0_9PEZI</name>
<proteinExistence type="predicted"/>
<feature type="region of interest" description="Disordered" evidence="1">
    <location>
        <begin position="107"/>
        <end position="129"/>
    </location>
</feature>
<dbReference type="EMBL" id="MU853615">
    <property type="protein sequence ID" value="KAK4141206.1"/>
    <property type="molecule type" value="Genomic_DNA"/>
</dbReference>
<sequence length="129" mass="13872">MAEARNRERGLKAALHNPHVSEEAKQHDRELLATEYGETMPAAAAAAAPEATLQPKRRTTGGVEKGAGAASRKTRRASVGEPGGLHHAVEDKDKGNVIRGLKAALKNPHVSDKAKEEDRKKLRELGEDV</sequence>
<feature type="region of interest" description="Disordered" evidence="1">
    <location>
        <begin position="1"/>
        <end position="95"/>
    </location>
</feature>
<dbReference type="PANTHER" id="PTHR36576">
    <property type="entry name" value="UPF0654 PROTEIN C11D3.01C-RELATED"/>
    <property type="match status" value="1"/>
</dbReference>
<evidence type="ECO:0000313" key="2">
    <source>
        <dbReference type="EMBL" id="KAK4141206.1"/>
    </source>
</evidence>
<keyword evidence="3" id="KW-1185">Reference proteome</keyword>
<feature type="compositionally biased region" description="Basic and acidic residues" evidence="1">
    <location>
        <begin position="109"/>
        <end position="129"/>
    </location>
</feature>
<evidence type="ECO:0000256" key="1">
    <source>
        <dbReference type="SAM" id="MobiDB-lite"/>
    </source>
</evidence>
<organism evidence="2 3">
    <name type="scientific">Dichotomopilus funicola</name>
    <dbReference type="NCBI Taxonomy" id="1934379"/>
    <lineage>
        <taxon>Eukaryota</taxon>
        <taxon>Fungi</taxon>
        <taxon>Dikarya</taxon>
        <taxon>Ascomycota</taxon>
        <taxon>Pezizomycotina</taxon>
        <taxon>Sordariomycetes</taxon>
        <taxon>Sordariomycetidae</taxon>
        <taxon>Sordariales</taxon>
        <taxon>Chaetomiaceae</taxon>
        <taxon>Dichotomopilus</taxon>
    </lineage>
</organism>
<feature type="compositionally biased region" description="Basic and acidic residues" evidence="1">
    <location>
        <begin position="1"/>
        <end position="11"/>
    </location>
</feature>
<dbReference type="Proteomes" id="UP001302676">
    <property type="component" value="Unassembled WGS sequence"/>
</dbReference>
<reference evidence="2" key="2">
    <citation type="submission" date="2023-05" db="EMBL/GenBank/DDBJ databases">
        <authorList>
            <consortium name="Lawrence Berkeley National Laboratory"/>
            <person name="Steindorff A."/>
            <person name="Hensen N."/>
            <person name="Bonometti L."/>
            <person name="Westerberg I."/>
            <person name="Brannstrom I.O."/>
            <person name="Guillou S."/>
            <person name="Cros-Aarteil S."/>
            <person name="Calhoun S."/>
            <person name="Haridas S."/>
            <person name="Kuo A."/>
            <person name="Mondo S."/>
            <person name="Pangilinan J."/>
            <person name="Riley R."/>
            <person name="Labutti K."/>
            <person name="Andreopoulos B."/>
            <person name="Lipzen A."/>
            <person name="Chen C."/>
            <person name="Yanf M."/>
            <person name="Daum C."/>
            <person name="Ng V."/>
            <person name="Clum A."/>
            <person name="Ohm R."/>
            <person name="Martin F."/>
            <person name="Silar P."/>
            <person name="Natvig D."/>
            <person name="Lalanne C."/>
            <person name="Gautier V."/>
            <person name="Ament-Velasquez S.L."/>
            <person name="Kruys A."/>
            <person name="Hutchinson M.I."/>
            <person name="Powell A.J."/>
            <person name="Barry K."/>
            <person name="Miller A.N."/>
            <person name="Grigoriev I.V."/>
            <person name="Debuchy R."/>
            <person name="Gladieux P."/>
            <person name="Thoren M.H."/>
            <person name="Johannesson H."/>
        </authorList>
    </citation>
    <scope>NUCLEOTIDE SEQUENCE</scope>
    <source>
        <strain evidence="2">CBS 141.50</strain>
    </source>
</reference>
<dbReference type="PANTHER" id="PTHR36576:SF2">
    <property type="entry name" value="PROTEIN CON-6, PUTATIVE (AFU_ORTHOLOGUE AFUA_4G03615)-RELATED"/>
    <property type="match status" value="1"/>
</dbReference>
<protein>
    <submittedName>
        <fullName evidence="2">Conidiation protein 6-domain-containing protein</fullName>
    </submittedName>
</protein>